<dbReference type="GO" id="GO:0042803">
    <property type="term" value="F:protein homodimerization activity"/>
    <property type="evidence" value="ECO:0007669"/>
    <property type="project" value="InterPro"/>
</dbReference>
<dbReference type="EMBL" id="NCKU01012566">
    <property type="protein sequence ID" value="RWS00044.1"/>
    <property type="molecule type" value="Genomic_DNA"/>
</dbReference>
<dbReference type="FunFam" id="1.10.1040.10:FF:000004">
    <property type="entry name" value="Glycerol-3-phosphate dehydrogenase [NAD(+)]"/>
    <property type="match status" value="1"/>
</dbReference>
<evidence type="ECO:0000256" key="5">
    <source>
        <dbReference type="ARBA" id="ARBA00011738"/>
    </source>
</evidence>
<feature type="binding site" evidence="12">
    <location>
        <position position="297"/>
    </location>
    <ligand>
        <name>NAD(+)</name>
        <dbReference type="ChEBI" id="CHEBI:57540"/>
    </ligand>
</feature>
<dbReference type="GO" id="GO:0051287">
    <property type="term" value="F:NAD binding"/>
    <property type="evidence" value="ECO:0007669"/>
    <property type="project" value="UniProtKB-UniRule"/>
</dbReference>
<evidence type="ECO:0000256" key="11">
    <source>
        <dbReference type="PIRSR" id="PIRSR000114-2"/>
    </source>
</evidence>
<feature type="binding site" evidence="12">
    <location>
        <begin position="11"/>
        <end position="16"/>
    </location>
    <ligand>
        <name>NAD(+)</name>
        <dbReference type="ChEBI" id="CHEBI:57540"/>
    </ligand>
</feature>
<dbReference type="InterPro" id="IPR008927">
    <property type="entry name" value="6-PGluconate_DH-like_C_sf"/>
</dbReference>
<evidence type="ECO:0000259" key="16">
    <source>
        <dbReference type="Pfam" id="PF07479"/>
    </source>
</evidence>
<feature type="binding site" evidence="12">
    <location>
        <position position="42"/>
    </location>
    <ligand>
        <name>NAD(+)</name>
        <dbReference type="ChEBI" id="CHEBI:57540"/>
    </ligand>
</feature>
<dbReference type="PIRSF" id="PIRSF000114">
    <property type="entry name" value="Glycerol-3-P_dh"/>
    <property type="match status" value="1"/>
</dbReference>
<keyword evidence="8 12" id="KW-0520">NAD</keyword>
<evidence type="ECO:0000256" key="10">
    <source>
        <dbReference type="PIRSR" id="PIRSR000114-1"/>
    </source>
</evidence>
<evidence type="ECO:0000256" key="3">
    <source>
        <dbReference type="ARBA" id="ARBA00005192"/>
    </source>
</evidence>
<evidence type="ECO:0000256" key="13">
    <source>
        <dbReference type="RuleBase" id="RU000437"/>
    </source>
</evidence>
<comment type="similarity">
    <text evidence="4 13">Belongs to the NAD-dependent glycerol-3-phosphate dehydrogenase family.</text>
</comment>
<dbReference type="GO" id="GO:0005975">
    <property type="term" value="P:carbohydrate metabolic process"/>
    <property type="evidence" value="ECO:0007669"/>
    <property type="project" value="InterPro"/>
</dbReference>
<sequence>MSEKTKVAIIGSGNWGSAIAKIIGSNVQEIDYFDKEVKMHVFEEIVNGMKLTEIINTTHENVKYLPGHKLPPTIVAIPDVVEATKDADILVFVLPHQFVLSTCEPLIGKIKPNAVGLSLIKGFGEENGHIQLISNQISSILNIECAVLMGANLANEVAEEQFCETTIGCADPKAGKVLKDLVDTPNFRVTVVPDRQTVEVCGALKNVVACAAGFCDGLDYGDNTKAAVIRIGLKEIIRFCKTFYPEPRISTFFESCGVADLVTTCYGGRNRRLSEMFVKESTKSFTDLEKEHLKGQKLQGPQTAQEVLVLLKATGNETKFPLFYAVSQITKRELEPHKLIDYLRNEPED</sequence>
<evidence type="ECO:0000256" key="1">
    <source>
        <dbReference type="ARBA" id="ARBA00004496"/>
    </source>
</evidence>
<dbReference type="EC" id="1.1.1.8" evidence="14"/>
<dbReference type="FunFam" id="3.40.50.720:FF:000088">
    <property type="entry name" value="Glycerol-3-phosphate dehydrogenase [NAD(+)]"/>
    <property type="match status" value="1"/>
</dbReference>
<evidence type="ECO:0000256" key="8">
    <source>
        <dbReference type="ARBA" id="ARBA00023027"/>
    </source>
</evidence>
<dbReference type="UniPathway" id="UPA00086"/>
<comment type="subcellular location">
    <subcellularLocation>
        <location evidence="1">Cytoplasm</location>
    </subcellularLocation>
</comment>
<dbReference type="GO" id="GO:0046168">
    <property type="term" value="P:glycerol-3-phosphate catabolic process"/>
    <property type="evidence" value="ECO:0007669"/>
    <property type="project" value="UniProtKB-UniRule"/>
</dbReference>
<evidence type="ECO:0000256" key="14">
    <source>
        <dbReference type="RuleBase" id="RU361243"/>
    </source>
</evidence>
<dbReference type="InterPro" id="IPR017751">
    <property type="entry name" value="G3P_DH_NAD-dep_euk"/>
</dbReference>
<feature type="binding site" evidence="11">
    <location>
        <begin position="269"/>
        <end position="270"/>
    </location>
    <ligand>
        <name>substrate</name>
    </ligand>
</feature>
<dbReference type="SUPFAM" id="SSF48179">
    <property type="entry name" value="6-phosphogluconate dehydrogenase C-terminal domain-like"/>
    <property type="match status" value="1"/>
</dbReference>
<dbReference type="Gene3D" id="1.10.1040.10">
    <property type="entry name" value="N-(1-d-carboxylethyl)-l-norvaline Dehydrogenase, domain 2"/>
    <property type="match status" value="1"/>
</dbReference>
<feature type="active site" description="Proton acceptor" evidence="10">
    <location>
        <position position="205"/>
    </location>
</feature>
<evidence type="ECO:0000256" key="9">
    <source>
        <dbReference type="ARBA" id="ARBA00048683"/>
    </source>
</evidence>
<comment type="pathway">
    <text evidence="3">Phospholipid metabolism; alpha-glycerophosphate cycle.</text>
</comment>
<dbReference type="GO" id="GO:0005829">
    <property type="term" value="C:cytosol"/>
    <property type="evidence" value="ECO:0007669"/>
    <property type="project" value="TreeGrafter"/>
</dbReference>
<protein>
    <recommendedName>
        <fullName evidence="14">Glycerol-3-phosphate dehydrogenase [NAD(+)]</fullName>
        <ecNumber evidence="14">1.1.1.8</ecNumber>
    </recommendedName>
</protein>
<dbReference type="Proteomes" id="UP000285301">
    <property type="component" value="Unassembled WGS sequence"/>
</dbReference>
<feature type="binding site" evidence="12">
    <location>
        <position position="154"/>
    </location>
    <ligand>
        <name>NAD(+)</name>
        <dbReference type="ChEBI" id="CHEBI:57540"/>
    </ligand>
</feature>
<comment type="caution">
    <text evidence="17">The sequence shown here is derived from an EMBL/GenBank/DDBJ whole genome shotgun (WGS) entry which is preliminary data.</text>
</comment>
<dbReference type="Gene3D" id="3.40.50.720">
    <property type="entry name" value="NAD(P)-binding Rossmann-like Domain"/>
    <property type="match status" value="1"/>
</dbReference>
<name>A0A443QAL2_9ACAR</name>
<organism evidence="17 18">
    <name type="scientific">Dinothrombium tinctorium</name>
    <dbReference type="NCBI Taxonomy" id="1965070"/>
    <lineage>
        <taxon>Eukaryota</taxon>
        <taxon>Metazoa</taxon>
        <taxon>Ecdysozoa</taxon>
        <taxon>Arthropoda</taxon>
        <taxon>Chelicerata</taxon>
        <taxon>Arachnida</taxon>
        <taxon>Acari</taxon>
        <taxon>Acariformes</taxon>
        <taxon>Trombidiformes</taxon>
        <taxon>Prostigmata</taxon>
        <taxon>Anystina</taxon>
        <taxon>Parasitengona</taxon>
        <taxon>Trombidioidea</taxon>
        <taxon>Trombidiidae</taxon>
        <taxon>Dinothrombium</taxon>
    </lineage>
</organism>
<dbReference type="InterPro" id="IPR011128">
    <property type="entry name" value="G3P_DH_NAD-dep_N"/>
</dbReference>
<evidence type="ECO:0000256" key="2">
    <source>
        <dbReference type="ARBA" id="ARBA00005189"/>
    </source>
</evidence>
<dbReference type="PRINTS" id="PR00077">
    <property type="entry name" value="GPDHDRGNASE"/>
</dbReference>
<evidence type="ECO:0000259" key="15">
    <source>
        <dbReference type="Pfam" id="PF01210"/>
    </source>
</evidence>
<feature type="binding site" evidence="11">
    <location>
        <position position="121"/>
    </location>
    <ligand>
        <name>substrate</name>
    </ligand>
</feature>
<evidence type="ECO:0000256" key="7">
    <source>
        <dbReference type="ARBA" id="ARBA00023002"/>
    </source>
</evidence>
<dbReference type="InterPro" id="IPR006168">
    <property type="entry name" value="G3P_DH_NAD-dep"/>
</dbReference>
<dbReference type="GO" id="GO:0006650">
    <property type="term" value="P:glycerophospholipid metabolic process"/>
    <property type="evidence" value="ECO:0007669"/>
    <property type="project" value="UniProtKB-UniPathway"/>
</dbReference>
<dbReference type="Pfam" id="PF07479">
    <property type="entry name" value="NAD_Gly3P_dh_C"/>
    <property type="match status" value="1"/>
</dbReference>
<comment type="pathway">
    <text evidence="2">Lipid metabolism.</text>
</comment>
<dbReference type="AlphaFoldDB" id="A0A443QAL2"/>
<keyword evidence="7 13" id="KW-0560">Oxidoreductase</keyword>
<accession>A0A443QAL2</accession>
<dbReference type="InterPro" id="IPR006109">
    <property type="entry name" value="G3P_DH_NAD-dep_C"/>
</dbReference>
<feature type="domain" description="Glycerol-3-phosphate dehydrogenase NAD-dependent N-terminal" evidence="15">
    <location>
        <begin position="6"/>
        <end position="173"/>
    </location>
</feature>
<gene>
    <name evidence="17" type="ORF">B4U79_13887</name>
</gene>
<dbReference type="GO" id="GO:0141152">
    <property type="term" value="F:glycerol-3-phosphate dehydrogenase (NAD+) activity"/>
    <property type="evidence" value="ECO:0007669"/>
    <property type="project" value="UniProtKB-UniRule"/>
</dbReference>
<dbReference type="NCBIfam" id="TIGR03376">
    <property type="entry name" value="glycerol3P_DH"/>
    <property type="match status" value="1"/>
</dbReference>
<dbReference type="Pfam" id="PF01210">
    <property type="entry name" value="NAD_Gly3P_dh_N"/>
    <property type="match status" value="1"/>
</dbReference>
<evidence type="ECO:0000256" key="6">
    <source>
        <dbReference type="ARBA" id="ARBA00022490"/>
    </source>
</evidence>
<dbReference type="SUPFAM" id="SSF51735">
    <property type="entry name" value="NAD(P)-binding Rossmann-fold domains"/>
    <property type="match status" value="1"/>
</dbReference>
<keyword evidence="6" id="KW-0963">Cytoplasm</keyword>
<evidence type="ECO:0000313" key="18">
    <source>
        <dbReference type="Proteomes" id="UP000285301"/>
    </source>
</evidence>
<dbReference type="PANTHER" id="PTHR11728:SF8">
    <property type="entry name" value="GLYCEROL-3-PHOSPHATE DEHYDROGENASE [NAD(+)]-RELATED"/>
    <property type="match status" value="1"/>
</dbReference>
<evidence type="ECO:0000256" key="4">
    <source>
        <dbReference type="ARBA" id="ARBA00011009"/>
    </source>
</evidence>
<evidence type="ECO:0000256" key="12">
    <source>
        <dbReference type="PIRSR" id="PIRSR000114-3"/>
    </source>
</evidence>
<feature type="binding site" evidence="12">
    <location>
        <position position="299"/>
    </location>
    <ligand>
        <name>NAD(+)</name>
        <dbReference type="ChEBI" id="CHEBI:57540"/>
    </ligand>
</feature>
<dbReference type="InterPro" id="IPR036291">
    <property type="entry name" value="NAD(P)-bd_dom_sf"/>
</dbReference>
<feature type="binding site" evidence="12">
    <location>
        <position position="269"/>
    </location>
    <ligand>
        <name>NAD(+)</name>
        <dbReference type="ChEBI" id="CHEBI:57540"/>
    </ligand>
</feature>
<reference evidence="17 18" key="1">
    <citation type="journal article" date="2018" name="Gigascience">
        <title>Genomes of trombidid mites reveal novel predicted allergens and laterally-transferred genes associated with secondary metabolism.</title>
        <authorList>
            <person name="Dong X."/>
            <person name="Chaisiri K."/>
            <person name="Xia D."/>
            <person name="Armstrong S.D."/>
            <person name="Fang Y."/>
            <person name="Donnelly M.J."/>
            <person name="Kadowaki T."/>
            <person name="McGarry J.W."/>
            <person name="Darby A.C."/>
            <person name="Makepeace B.L."/>
        </authorList>
    </citation>
    <scope>NUCLEOTIDE SEQUENCE [LARGE SCALE GENOMIC DNA]</scope>
    <source>
        <strain evidence="17">UoL-WK</strain>
    </source>
</reference>
<dbReference type="OrthoDB" id="10263760at2759"/>
<feature type="domain" description="Glycerol-3-phosphate dehydrogenase NAD-dependent C-terminal" evidence="16">
    <location>
        <begin position="194"/>
        <end position="340"/>
    </location>
</feature>
<feature type="binding site" evidence="12">
    <location>
        <position position="98"/>
    </location>
    <ligand>
        <name>NAD(+)</name>
        <dbReference type="ChEBI" id="CHEBI:57540"/>
    </ligand>
</feature>
<dbReference type="STRING" id="1965070.A0A443QAL2"/>
<dbReference type="PANTHER" id="PTHR11728">
    <property type="entry name" value="GLYCEROL-3-PHOSPHATE DEHYDROGENASE"/>
    <property type="match status" value="1"/>
</dbReference>
<dbReference type="PROSITE" id="PS00957">
    <property type="entry name" value="NAD_G3PDH"/>
    <property type="match status" value="1"/>
</dbReference>
<comment type="subunit">
    <text evidence="5">Homodimer.</text>
</comment>
<proteinExistence type="inferred from homology"/>
<dbReference type="InterPro" id="IPR013328">
    <property type="entry name" value="6PGD_dom2"/>
</dbReference>
<comment type="catalytic activity">
    <reaction evidence="9 14">
        <text>sn-glycerol 3-phosphate + NAD(+) = dihydroxyacetone phosphate + NADH + H(+)</text>
        <dbReference type="Rhea" id="RHEA:11092"/>
        <dbReference type="ChEBI" id="CHEBI:15378"/>
        <dbReference type="ChEBI" id="CHEBI:57540"/>
        <dbReference type="ChEBI" id="CHEBI:57597"/>
        <dbReference type="ChEBI" id="CHEBI:57642"/>
        <dbReference type="ChEBI" id="CHEBI:57945"/>
        <dbReference type="EC" id="1.1.1.8"/>
    </reaction>
</comment>
<evidence type="ECO:0000313" key="17">
    <source>
        <dbReference type="EMBL" id="RWS00044.1"/>
    </source>
</evidence>
<keyword evidence="18" id="KW-1185">Reference proteome</keyword>